<feature type="transmembrane region" description="Helical" evidence="1">
    <location>
        <begin position="104"/>
        <end position="124"/>
    </location>
</feature>
<feature type="transmembrane region" description="Helical" evidence="1">
    <location>
        <begin position="189"/>
        <end position="211"/>
    </location>
</feature>
<organism evidence="2 3">
    <name type="scientific">Enterococcus larvae</name>
    <dbReference type="NCBI Taxonomy" id="2794352"/>
    <lineage>
        <taxon>Bacteria</taxon>
        <taxon>Bacillati</taxon>
        <taxon>Bacillota</taxon>
        <taxon>Bacilli</taxon>
        <taxon>Lactobacillales</taxon>
        <taxon>Enterococcaceae</taxon>
        <taxon>Enterococcus</taxon>
    </lineage>
</organism>
<dbReference type="EMBL" id="JAEDXU010000015">
    <property type="protein sequence ID" value="MBP1048316.1"/>
    <property type="molecule type" value="Genomic_DNA"/>
</dbReference>
<comment type="caution">
    <text evidence="2">The sequence shown here is derived from an EMBL/GenBank/DDBJ whole genome shotgun (WGS) entry which is preliminary data.</text>
</comment>
<keyword evidence="1" id="KW-0472">Membrane</keyword>
<feature type="transmembrane region" description="Helical" evidence="1">
    <location>
        <begin position="136"/>
        <end position="155"/>
    </location>
</feature>
<dbReference type="Proteomes" id="UP000673375">
    <property type="component" value="Unassembled WGS sequence"/>
</dbReference>
<protein>
    <submittedName>
        <fullName evidence="2">TIGR01906 family membrane protein</fullName>
    </submittedName>
</protein>
<dbReference type="NCBIfam" id="TIGR01906">
    <property type="entry name" value="integ_TIGR01906"/>
    <property type="match status" value="1"/>
</dbReference>
<dbReference type="Pfam" id="PF07314">
    <property type="entry name" value="Lit"/>
    <property type="match status" value="1"/>
</dbReference>
<keyword evidence="1" id="KW-1133">Transmembrane helix</keyword>
<keyword evidence="1" id="KW-0812">Transmembrane</keyword>
<evidence type="ECO:0000313" key="2">
    <source>
        <dbReference type="EMBL" id="MBP1048316.1"/>
    </source>
</evidence>
<evidence type="ECO:0000313" key="3">
    <source>
        <dbReference type="Proteomes" id="UP000673375"/>
    </source>
</evidence>
<proteinExistence type="predicted"/>
<gene>
    <name evidence="2" type="ORF">I6N96_18635</name>
</gene>
<name>A0ABS4CP09_9ENTE</name>
<dbReference type="InterPro" id="IPR010178">
    <property type="entry name" value="Lit"/>
</dbReference>
<keyword evidence="3" id="KW-1185">Reference proteome</keyword>
<sequence length="217" mass="25635">MSGKSDMGKRKGVVLEYLGFICLFLTILSLCITITINFRPLYIFDIDYLNILDYTEIGKKELIANFDQLMQYLNNPFITTLKLPDFPMSESGAFHFYEVKRLFLLNYAVLITTIVPSFFFLRYLKKNGWLWRLMNPFRIGMIVPLILLFVMFIGFDQFFVQFHSIFFNNDDWLFNPATDPVINVLPEAFFMHCFLFFFILLEGTLFAGYWVGKKQLK</sequence>
<accession>A0ABS4CP09</accession>
<reference evidence="2 3" key="1">
    <citation type="submission" date="2020-12" db="EMBL/GenBank/DDBJ databases">
        <title>Vagococcus allomyrinae sp. nov. and Enterococcus lavae sp. nov., isolated from the larvae of Allomyrina dichotoma.</title>
        <authorList>
            <person name="Lee S.D."/>
        </authorList>
    </citation>
    <scope>NUCLEOTIDE SEQUENCE [LARGE SCALE GENOMIC DNA]</scope>
    <source>
        <strain evidence="2 3">BWM-S5</strain>
    </source>
</reference>
<evidence type="ECO:0000256" key="1">
    <source>
        <dbReference type="SAM" id="Phobius"/>
    </source>
</evidence>
<feature type="transmembrane region" description="Helical" evidence="1">
    <location>
        <begin position="12"/>
        <end position="36"/>
    </location>
</feature>